<dbReference type="InParanoid" id="E4WS15"/>
<gene>
    <name evidence="1" type="ORF">GSOID_T00000545001</name>
</gene>
<accession>E4WS15</accession>
<name>E4WS15_OIKDI</name>
<organism evidence="1">
    <name type="scientific">Oikopleura dioica</name>
    <name type="common">Tunicate</name>
    <dbReference type="NCBI Taxonomy" id="34765"/>
    <lineage>
        <taxon>Eukaryota</taxon>
        <taxon>Metazoa</taxon>
        <taxon>Chordata</taxon>
        <taxon>Tunicata</taxon>
        <taxon>Appendicularia</taxon>
        <taxon>Copelata</taxon>
        <taxon>Oikopleuridae</taxon>
        <taxon>Oikopleura</taxon>
    </lineage>
</organism>
<dbReference type="EMBL" id="FN653015">
    <property type="protein sequence ID" value="CBY20547.1"/>
    <property type="molecule type" value="Genomic_DNA"/>
</dbReference>
<reference evidence="1" key="1">
    <citation type="journal article" date="2010" name="Science">
        <title>Plasticity of animal genome architecture unmasked by rapid evolution of a pelagic tunicate.</title>
        <authorList>
            <person name="Denoeud F."/>
            <person name="Henriet S."/>
            <person name="Mungpakdee S."/>
            <person name="Aury J.M."/>
            <person name="Da Silva C."/>
            <person name="Brinkmann H."/>
            <person name="Mikhaleva J."/>
            <person name="Olsen L.C."/>
            <person name="Jubin C."/>
            <person name="Canestro C."/>
            <person name="Bouquet J.M."/>
            <person name="Danks G."/>
            <person name="Poulain J."/>
            <person name="Campsteijn C."/>
            <person name="Adamski M."/>
            <person name="Cross I."/>
            <person name="Yadetie F."/>
            <person name="Muffato M."/>
            <person name="Louis A."/>
            <person name="Butcher S."/>
            <person name="Tsagkogeorga G."/>
            <person name="Konrad A."/>
            <person name="Singh S."/>
            <person name="Jensen M.F."/>
            <person name="Cong E.H."/>
            <person name="Eikeseth-Otteraa H."/>
            <person name="Noel B."/>
            <person name="Anthouard V."/>
            <person name="Porcel B.M."/>
            <person name="Kachouri-Lafond R."/>
            <person name="Nishino A."/>
            <person name="Ugolini M."/>
            <person name="Chourrout P."/>
            <person name="Nishida H."/>
            <person name="Aasland R."/>
            <person name="Huzurbazar S."/>
            <person name="Westhof E."/>
            <person name="Delsuc F."/>
            <person name="Lehrach H."/>
            <person name="Reinhardt R."/>
            <person name="Weissenbach J."/>
            <person name="Roy S.W."/>
            <person name="Artiguenave F."/>
            <person name="Postlethwait J.H."/>
            <person name="Manak J.R."/>
            <person name="Thompson E.M."/>
            <person name="Jaillon O."/>
            <person name="Du Pasquier L."/>
            <person name="Boudinot P."/>
            <person name="Liberles D.A."/>
            <person name="Volff J.N."/>
            <person name="Philippe H."/>
            <person name="Lenhard B."/>
            <person name="Roest Crollius H."/>
            <person name="Wincker P."/>
            <person name="Chourrout D."/>
        </authorList>
    </citation>
    <scope>NUCLEOTIDE SEQUENCE [LARGE SCALE GENOMIC DNA]</scope>
</reference>
<dbReference type="AlphaFoldDB" id="E4WS15"/>
<protein>
    <submittedName>
        <fullName evidence="1">Uncharacterized protein</fullName>
    </submittedName>
</protein>
<evidence type="ECO:0000313" key="1">
    <source>
        <dbReference type="EMBL" id="CBY20547.1"/>
    </source>
</evidence>
<proteinExistence type="predicted"/>
<dbReference type="Proteomes" id="UP000001307">
    <property type="component" value="Unassembled WGS sequence"/>
</dbReference>
<keyword evidence="2" id="KW-1185">Reference proteome</keyword>
<evidence type="ECO:0000313" key="2">
    <source>
        <dbReference type="Proteomes" id="UP000001307"/>
    </source>
</evidence>
<sequence>MGVGRRSGYFRAPVHFVHFHKSKRESKKWTERSTTTPWAASTATRPEFLRHQVVDPISVSVKTHQPQTPQPLCPKHKSPRLLALAQLMSIQPAPSRQPRLLQAPTLLKIQQTLSCATRTRTPSRRSLSNPECTYSSCLFEQTLIFPQF</sequence>